<keyword evidence="1" id="KW-0732">Signal</keyword>
<sequence>MNAQLSKKSKFFCLMMTFVMILEFFATTAVPAFASQQKTDVDNDPEVAVVAQELEKIFANGVSQENLNRYVLKNFSNKELTVAEKELDVNYNPFSLQSKNDNNSLHSVSVYGWNNLGQCMYNKIKDEFFAMVNIGVIVKYAKKKAWKELAKVVIRFAKGAGVRTNAAIVAAQLAVWAVQCGMNWD</sequence>
<evidence type="ECO:0000256" key="1">
    <source>
        <dbReference type="SAM" id="SignalP"/>
    </source>
</evidence>
<reference evidence="2 5" key="2">
    <citation type="submission" date="2017-05" db="EMBL/GenBank/DDBJ databases">
        <authorList>
            <person name="Lin X.B."/>
            <person name="Stothard P."/>
            <person name="Tasseva G."/>
            <person name="Walter J."/>
        </authorList>
    </citation>
    <scope>NUCLEOTIDE SEQUENCE [LARGE SCALE GENOMIC DNA]</scope>
    <source>
        <strain evidence="2 5">609u</strain>
    </source>
</reference>
<dbReference type="AlphaFoldDB" id="A0A256LDH3"/>
<feature type="signal peptide" evidence="1">
    <location>
        <begin position="1"/>
        <end position="34"/>
    </location>
</feature>
<name>A0A256LDH3_9LACO</name>
<dbReference type="Proteomes" id="UP000215828">
    <property type="component" value="Unassembled WGS sequence"/>
</dbReference>
<organism evidence="3 4">
    <name type="scientific">Lactobacillus taiwanensis</name>
    <dbReference type="NCBI Taxonomy" id="508451"/>
    <lineage>
        <taxon>Bacteria</taxon>
        <taxon>Bacillati</taxon>
        <taxon>Bacillota</taxon>
        <taxon>Bacilli</taxon>
        <taxon>Lactobacillales</taxon>
        <taxon>Lactobacillaceae</taxon>
        <taxon>Lactobacillus</taxon>
    </lineage>
</organism>
<reference evidence="4 5" key="3">
    <citation type="submission" date="2017-09" db="EMBL/GenBank/DDBJ databases">
        <title>Tripartite evolution among Lactobacillus johnsonii, Lactobacillus taiwanensis, Lactobacillus reuteri and their rodent host.</title>
        <authorList>
            <person name="Wang T."/>
            <person name="Knowles S."/>
            <person name="Cheng C."/>
        </authorList>
    </citation>
    <scope>NUCLEOTIDE SEQUENCE [LARGE SCALE GENOMIC DNA]</scope>
    <source>
        <strain evidence="3 4">609q</strain>
        <strain evidence="2 5">609u</strain>
    </source>
</reference>
<reference evidence="3 4" key="1">
    <citation type="submission" date="2017-04" db="EMBL/GenBank/DDBJ databases">
        <authorList>
            <person name="Afonso C.L."/>
            <person name="Miller P.J."/>
            <person name="Scott M.A."/>
            <person name="Spackman E."/>
            <person name="Goraichik I."/>
            <person name="Dimitrov K.M."/>
            <person name="Suarez D.L."/>
            <person name="Swayne D.E."/>
        </authorList>
    </citation>
    <scope>NUCLEOTIDE SEQUENCE [LARGE SCALE GENOMIC DNA]</scope>
    <source>
        <strain evidence="3 4">609q</strain>
    </source>
</reference>
<dbReference type="Proteomes" id="UP000216316">
    <property type="component" value="Unassembled WGS sequence"/>
</dbReference>
<evidence type="ECO:0000313" key="3">
    <source>
        <dbReference type="EMBL" id="OYR91485.1"/>
    </source>
</evidence>
<accession>A0A256LDH3</accession>
<dbReference type="EMBL" id="NGNX01000022">
    <property type="protein sequence ID" value="OYR91485.1"/>
    <property type="molecule type" value="Genomic_DNA"/>
</dbReference>
<dbReference type="EMBL" id="NGNV01000022">
    <property type="protein sequence ID" value="OYR88012.1"/>
    <property type="molecule type" value="Genomic_DNA"/>
</dbReference>
<dbReference type="RefSeq" id="WP_094496409.1">
    <property type="nucleotide sequence ID" value="NZ_CANAVJ010000001.1"/>
</dbReference>
<comment type="caution">
    <text evidence="3">The sequence shown here is derived from an EMBL/GenBank/DDBJ whole genome shotgun (WGS) entry which is preliminary data.</text>
</comment>
<keyword evidence="5" id="KW-1185">Reference proteome</keyword>
<evidence type="ECO:0000313" key="2">
    <source>
        <dbReference type="EMBL" id="OYR88012.1"/>
    </source>
</evidence>
<evidence type="ECO:0000313" key="5">
    <source>
        <dbReference type="Proteomes" id="UP000216316"/>
    </source>
</evidence>
<protein>
    <submittedName>
        <fullName evidence="3">Streptococcin A-M57</fullName>
    </submittedName>
</protein>
<feature type="chain" id="PRO_5012626523" evidence="1">
    <location>
        <begin position="35"/>
        <end position="185"/>
    </location>
</feature>
<proteinExistence type="predicted"/>
<evidence type="ECO:0000313" key="4">
    <source>
        <dbReference type="Proteomes" id="UP000215828"/>
    </source>
</evidence>
<gene>
    <name evidence="2" type="ORF">CBF53_05725</name>
    <name evidence="3" type="ORF">CBF70_06415</name>
</gene>
<dbReference type="GeneID" id="64332830"/>